<dbReference type="GO" id="GO:0016740">
    <property type="term" value="F:transferase activity"/>
    <property type="evidence" value="ECO:0007669"/>
    <property type="project" value="UniProtKB-KW"/>
</dbReference>
<accession>A0ABV6SAH1</accession>
<comment type="caution">
    <text evidence="12">The sequence shown here is derived from an EMBL/GenBank/DDBJ whole genome shotgun (WGS) entry which is preliminary data.</text>
</comment>
<comment type="similarity">
    <text evidence="11">Belongs to the ApbE family.</text>
</comment>
<dbReference type="InterPro" id="IPR024932">
    <property type="entry name" value="ApbE"/>
</dbReference>
<dbReference type="RefSeq" id="WP_267218954.1">
    <property type="nucleotide sequence ID" value="NZ_JAPCWC010000002.1"/>
</dbReference>
<evidence type="ECO:0000256" key="7">
    <source>
        <dbReference type="ARBA" id="ARBA00022827"/>
    </source>
</evidence>
<proteinExistence type="inferred from homology"/>
<evidence type="ECO:0000256" key="5">
    <source>
        <dbReference type="ARBA" id="ARBA00022679"/>
    </source>
</evidence>
<dbReference type="Proteomes" id="UP001589858">
    <property type="component" value="Unassembled WGS sequence"/>
</dbReference>
<keyword evidence="4 11" id="KW-0285">Flavoprotein</keyword>
<dbReference type="PANTHER" id="PTHR30040:SF2">
    <property type="entry name" value="FAD:PROTEIN FMN TRANSFERASE"/>
    <property type="match status" value="1"/>
</dbReference>
<keyword evidence="7 11" id="KW-0274">FAD</keyword>
<evidence type="ECO:0000256" key="11">
    <source>
        <dbReference type="PIRNR" id="PIRNR006268"/>
    </source>
</evidence>
<comment type="cofactor">
    <cofactor evidence="1">
        <name>Mg(2+)</name>
        <dbReference type="ChEBI" id="CHEBI:18420"/>
    </cofactor>
</comment>
<evidence type="ECO:0000313" key="12">
    <source>
        <dbReference type="EMBL" id="MFC0686246.1"/>
    </source>
</evidence>
<dbReference type="EMBL" id="JBHLTM010000061">
    <property type="protein sequence ID" value="MFC0686246.1"/>
    <property type="molecule type" value="Genomic_DNA"/>
</dbReference>
<evidence type="ECO:0000256" key="3">
    <source>
        <dbReference type="ARBA" id="ARBA00016337"/>
    </source>
</evidence>
<evidence type="ECO:0000313" key="13">
    <source>
        <dbReference type="Proteomes" id="UP001589858"/>
    </source>
</evidence>
<keyword evidence="5 11" id="KW-0808">Transferase</keyword>
<sequence>MRIALPAHIDAHAFAECDPAIPVGRLDGRTMGTTWSLRFTSPHGTDDAAIRAAVERRLERILAEMSHWKADSLLCRFNRAEAASWTLLPPDFAAVIETALAVAEASGGAFDPAIGHLVDLWGYGPPGPCPAPDANRLAAARAVSGWSRLAWDAANRRLRQPGGVALDFSGIAKGYAVDAVADLLGEMGLRHVLVEIGGELAGRGVRPDGEPWWVDLETPPGNASARPLRLALHGIAVATSGTYRRGEHTIDPRSGRPTENGLVSVSVVAASAMLADAWASALTVLGPIAGPHLAAERGLAARFVTAQTETLSPALHAMLAD</sequence>
<organism evidence="12 13">
    <name type="scientific">Novosphingobium clariflavum</name>
    <dbReference type="NCBI Taxonomy" id="2029884"/>
    <lineage>
        <taxon>Bacteria</taxon>
        <taxon>Pseudomonadati</taxon>
        <taxon>Pseudomonadota</taxon>
        <taxon>Alphaproteobacteria</taxon>
        <taxon>Sphingomonadales</taxon>
        <taxon>Sphingomonadaceae</taxon>
        <taxon>Novosphingobium</taxon>
    </lineage>
</organism>
<keyword evidence="8 11" id="KW-0460">Magnesium</keyword>
<protein>
    <recommendedName>
        <fullName evidence="3 11">FAD:protein FMN transferase</fullName>
        <ecNumber evidence="2 11">2.7.1.180</ecNumber>
    </recommendedName>
    <alternativeName>
        <fullName evidence="9 11">Flavin transferase</fullName>
    </alternativeName>
</protein>
<evidence type="ECO:0000256" key="10">
    <source>
        <dbReference type="ARBA" id="ARBA00048540"/>
    </source>
</evidence>
<dbReference type="SUPFAM" id="SSF143631">
    <property type="entry name" value="ApbE-like"/>
    <property type="match status" value="1"/>
</dbReference>
<evidence type="ECO:0000256" key="8">
    <source>
        <dbReference type="ARBA" id="ARBA00022842"/>
    </source>
</evidence>
<dbReference type="Gene3D" id="3.10.520.10">
    <property type="entry name" value="ApbE-like domains"/>
    <property type="match status" value="1"/>
</dbReference>
<evidence type="ECO:0000256" key="4">
    <source>
        <dbReference type="ARBA" id="ARBA00022630"/>
    </source>
</evidence>
<comment type="catalytic activity">
    <reaction evidence="10 11">
        <text>L-threonyl-[protein] + FAD = FMN-L-threonyl-[protein] + AMP + H(+)</text>
        <dbReference type="Rhea" id="RHEA:36847"/>
        <dbReference type="Rhea" id="RHEA-COMP:11060"/>
        <dbReference type="Rhea" id="RHEA-COMP:11061"/>
        <dbReference type="ChEBI" id="CHEBI:15378"/>
        <dbReference type="ChEBI" id="CHEBI:30013"/>
        <dbReference type="ChEBI" id="CHEBI:57692"/>
        <dbReference type="ChEBI" id="CHEBI:74257"/>
        <dbReference type="ChEBI" id="CHEBI:456215"/>
        <dbReference type="EC" id="2.7.1.180"/>
    </reaction>
</comment>
<dbReference type="PIRSF" id="PIRSF006268">
    <property type="entry name" value="ApbE"/>
    <property type="match status" value="1"/>
</dbReference>
<dbReference type="PANTHER" id="PTHR30040">
    <property type="entry name" value="THIAMINE BIOSYNTHESIS LIPOPROTEIN APBE"/>
    <property type="match status" value="1"/>
</dbReference>
<reference evidence="12 13" key="1">
    <citation type="submission" date="2024-09" db="EMBL/GenBank/DDBJ databases">
        <authorList>
            <person name="Sun Q."/>
            <person name="Mori K."/>
        </authorList>
    </citation>
    <scope>NUCLEOTIDE SEQUENCE [LARGE SCALE GENOMIC DNA]</scope>
    <source>
        <strain evidence="12 13">CICC 11035S</strain>
    </source>
</reference>
<keyword evidence="13" id="KW-1185">Reference proteome</keyword>
<keyword evidence="6 11" id="KW-0479">Metal-binding</keyword>
<dbReference type="EC" id="2.7.1.180" evidence="2 11"/>
<evidence type="ECO:0000256" key="1">
    <source>
        <dbReference type="ARBA" id="ARBA00001946"/>
    </source>
</evidence>
<name>A0ABV6SAH1_9SPHN</name>
<evidence type="ECO:0000256" key="9">
    <source>
        <dbReference type="ARBA" id="ARBA00031306"/>
    </source>
</evidence>
<dbReference type="Pfam" id="PF02424">
    <property type="entry name" value="ApbE"/>
    <property type="match status" value="1"/>
</dbReference>
<gene>
    <name evidence="12" type="ORF">ACFFF8_16780</name>
</gene>
<evidence type="ECO:0000256" key="2">
    <source>
        <dbReference type="ARBA" id="ARBA00011955"/>
    </source>
</evidence>
<evidence type="ECO:0000256" key="6">
    <source>
        <dbReference type="ARBA" id="ARBA00022723"/>
    </source>
</evidence>
<dbReference type="InterPro" id="IPR003374">
    <property type="entry name" value="ApbE-like_sf"/>
</dbReference>